<evidence type="ECO:0000313" key="2">
    <source>
        <dbReference type="EMBL" id="OEO31932.1"/>
    </source>
</evidence>
<protein>
    <recommendedName>
        <fullName evidence="4">DUF5666 domain-containing protein</fullName>
    </recommendedName>
</protein>
<feature type="signal peptide" evidence="1">
    <location>
        <begin position="1"/>
        <end position="22"/>
    </location>
</feature>
<accession>A0A1E5XTL7</accession>
<dbReference type="Proteomes" id="UP000095463">
    <property type="component" value="Unassembled WGS sequence"/>
</dbReference>
<evidence type="ECO:0000256" key="1">
    <source>
        <dbReference type="SAM" id="SignalP"/>
    </source>
</evidence>
<keyword evidence="3" id="KW-1185">Reference proteome</keyword>
<name>A0A1E5XTL7_9HYPH</name>
<keyword evidence="1" id="KW-0732">Signal</keyword>
<dbReference type="RefSeq" id="WP_069908905.1">
    <property type="nucleotide sequence ID" value="NZ_LAJE02000111.1"/>
</dbReference>
<dbReference type="EMBL" id="LAJE02000111">
    <property type="protein sequence ID" value="OEO31932.1"/>
    <property type="molecule type" value="Genomic_DNA"/>
</dbReference>
<organism evidence="2 3">
    <name type="scientific">Devosia insulae DS-56</name>
    <dbReference type="NCBI Taxonomy" id="1116389"/>
    <lineage>
        <taxon>Bacteria</taxon>
        <taxon>Pseudomonadati</taxon>
        <taxon>Pseudomonadota</taxon>
        <taxon>Alphaproteobacteria</taxon>
        <taxon>Hyphomicrobiales</taxon>
        <taxon>Devosiaceae</taxon>
        <taxon>Devosia</taxon>
    </lineage>
</organism>
<dbReference type="OrthoDB" id="7951364at2"/>
<gene>
    <name evidence="2" type="ORF">VW23_013995</name>
</gene>
<evidence type="ECO:0008006" key="4">
    <source>
        <dbReference type="Google" id="ProtNLM"/>
    </source>
</evidence>
<reference evidence="2 3" key="1">
    <citation type="journal article" date="2015" name="Genome Announc.">
        <title>Genome Assemblies of Three Soil-Associated Devosia species: D. insulae, D. limi, and D. soli.</title>
        <authorList>
            <person name="Hassan Y.I."/>
            <person name="Lepp D."/>
            <person name="Zhou T."/>
        </authorList>
    </citation>
    <scope>NUCLEOTIDE SEQUENCE [LARGE SCALE GENOMIC DNA]</scope>
    <source>
        <strain evidence="2 3">DS-56</strain>
    </source>
</reference>
<feature type="chain" id="PRO_5009190507" description="DUF5666 domain-containing protein" evidence="1">
    <location>
        <begin position="23"/>
        <end position="117"/>
    </location>
</feature>
<evidence type="ECO:0000313" key="3">
    <source>
        <dbReference type="Proteomes" id="UP000095463"/>
    </source>
</evidence>
<proteinExistence type="predicted"/>
<sequence>MRNLVLPVLLVAALSASSGVMAAGYGSGGNMVAPATPAPAARVLAHALAMATPIHLKTARGTLKLIDAKACTVTLSSRNVYQFGPKCDFSRLKVGERVTIRWTPKGKLRDATLIAAR</sequence>
<dbReference type="AlphaFoldDB" id="A0A1E5XTL7"/>
<comment type="caution">
    <text evidence="2">The sequence shown here is derived from an EMBL/GenBank/DDBJ whole genome shotgun (WGS) entry which is preliminary data.</text>
</comment>